<evidence type="ECO:0000256" key="7">
    <source>
        <dbReference type="ARBA" id="ARBA00022842"/>
    </source>
</evidence>
<evidence type="ECO:0000256" key="5">
    <source>
        <dbReference type="ARBA" id="ARBA00022723"/>
    </source>
</evidence>
<keyword evidence="6" id="KW-0378">Hydrolase</keyword>
<dbReference type="PRINTS" id="PR00378">
    <property type="entry name" value="LIIMPHPHTASE"/>
</dbReference>
<dbReference type="InterPro" id="IPR020552">
    <property type="entry name" value="Inositol_monoPase_Li-sen"/>
</dbReference>
<dbReference type="Pfam" id="PF00459">
    <property type="entry name" value="Inositol_P"/>
    <property type="match status" value="1"/>
</dbReference>
<feature type="non-terminal residue" evidence="9">
    <location>
        <position position="1"/>
    </location>
</feature>
<dbReference type="InterPro" id="IPR020583">
    <property type="entry name" value="Inositol_monoP_metal-BS"/>
</dbReference>
<dbReference type="Proteomes" id="UP000887013">
    <property type="component" value="Unassembled WGS sequence"/>
</dbReference>
<evidence type="ECO:0000313" key="9">
    <source>
        <dbReference type="EMBL" id="GFT95429.1"/>
    </source>
</evidence>
<feature type="binding site" evidence="8">
    <location>
        <position position="88"/>
    </location>
    <ligand>
        <name>Mg(2+)</name>
        <dbReference type="ChEBI" id="CHEBI:18420"/>
        <label>1</label>
        <note>catalytic</note>
    </ligand>
</feature>
<evidence type="ECO:0000256" key="1">
    <source>
        <dbReference type="ARBA" id="ARBA00001946"/>
    </source>
</evidence>
<organism evidence="9 10">
    <name type="scientific">Nephila pilipes</name>
    <name type="common">Giant wood spider</name>
    <name type="synonym">Nephila maculata</name>
    <dbReference type="NCBI Taxonomy" id="299642"/>
    <lineage>
        <taxon>Eukaryota</taxon>
        <taxon>Metazoa</taxon>
        <taxon>Ecdysozoa</taxon>
        <taxon>Arthropoda</taxon>
        <taxon>Chelicerata</taxon>
        <taxon>Arachnida</taxon>
        <taxon>Araneae</taxon>
        <taxon>Araneomorphae</taxon>
        <taxon>Entelegynae</taxon>
        <taxon>Araneoidea</taxon>
        <taxon>Nephilidae</taxon>
        <taxon>Nephila</taxon>
    </lineage>
</organism>
<keyword evidence="7 8" id="KW-0460">Magnesium</keyword>
<dbReference type="Gene3D" id="3.30.540.10">
    <property type="entry name" value="Fructose-1,6-Bisphosphatase, subunit A, domain 1"/>
    <property type="match status" value="1"/>
</dbReference>
<name>A0A8X6Q476_NEPPI</name>
<evidence type="ECO:0000256" key="2">
    <source>
        <dbReference type="ARBA" id="ARBA00005152"/>
    </source>
</evidence>
<dbReference type="GO" id="GO:0007165">
    <property type="term" value="P:signal transduction"/>
    <property type="evidence" value="ECO:0007669"/>
    <property type="project" value="TreeGrafter"/>
</dbReference>
<dbReference type="InterPro" id="IPR000760">
    <property type="entry name" value="Inositol_monophosphatase-like"/>
</dbReference>
<evidence type="ECO:0000313" key="10">
    <source>
        <dbReference type="Proteomes" id="UP000887013"/>
    </source>
</evidence>
<dbReference type="FunFam" id="3.30.540.10:FF:000004">
    <property type="entry name" value="Inositol-1-monophosphatase"/>
    <property type="match status" value="1"/>
</dbReference>
<dbReference type="GO" id="GO:0008934">
    <property type="term" value="F:inositol monophosphate 1-phosphatase activity"/>
    <property type="evidence" value="ECO:0007669"/>
    <property type="project" value="TreeGrafter"/>
</dbReference>
<comment type="pathway">
    <text evidence="2">Polyol metabolism; myo-inositol biosynthesis; myo-inositol from D-glucose 6-phosphate: step 2/2.</text>
</comment>
<comment type="similarity">
    <text evidence="3">Belongs to the inositol monophosphatase superfamily.</text>
</comment>
<dbReference type="OrthoDB" id="10254945at2759"/>
<dbReference type="GO" id="GO:0046872">
    <property type="term" value="F:metal ion binding"/>
    <property type="evidence" value="ECO:0007669"/>
    <property type="project" value="UniProtKB-KW"/>
</dbReference>
<reference evidence="9" key="1">
    <citation type="submission" date="2020-08" db="EMBL/GenBank/DDBJ databases">
        <title>Multicomponent nature underlies the extraordinary mechanical properties of spider dragline silk.</title>
        <authorList>
            <person name="Kono N."/>
            <person name="Nakamura H."/>
            <person name="Mori M."/>
            <person name="Yoshida Y."/>
            <person name="Ohtoshi R."/>
            <person name="Malay A.D."/>
            <person name="Moran D.A.P."/>
            <person name="Tomita M."/>
            <person name="Numata K."/>
            <person name="Arakawa K."/>
        </authorList>
    </citation>
    <scope>NUCLEOTIDE SEQUENCE</scope>
</reference>
<accession>A0A8X6Q476</accession>
<dbReference type="GO" id="GO:0006020">
    <property type="term" value="P:inositol metabolic process"/>
    <property type="evidence" value="ECO:0007669"/>
    <property type="project" value="TreeGrafter"/>
</dbReference>
<feature type="binding site" evidence="8">
    <location>
        <position position="91"/>
    </location>
    <ligand>
        <name>Mg(2+)</name>
        <dbReference type="ChEBI" id="CHEBI:18420"/>
        <label>1</label>
        <note>catalytic</note>
    </ligand>
</feature>
<dbReference type="PANTHER" id="PTHR20854:SF4">
    <property type="entry name" value="INOSITOL-1-MONOPHOSPHATASE-RELATED"/>
    <property type="match status" value="1"/>
</dbReference>
<protein>
    <recommendedName>
        <fullName evidence="4">inositol-phosphate phosphatase</fullName>
        <ecNumber evidence="4">3.1.3.25</ecNumber>
    </recommendedName>
</protein>
<evidence type="ECO:0000256" key="4">
    <source>
        <dbReference type="ARBA" id="ARBA00013106"/>
    </source>
</evidence>
<comment type="caution">
    <text evidence="9">The sequence shown here is derived from an EMBL/GenBank/DDBJ whole genome shotgun (WGS) entry which is preliminary data.</text>
</comment>
<dbReference type="PANTHER" id="PTHR20854">
    <property type="entry name" value="INOSITOL MONOPHOSPHATASE"/>
    <property type="match status" value="1"/>
</dbReference>
<sequence length="114" mass="12812">MNSPVNIDDCYNLAVKLAQEAGKVIRQAIDREKNVEIKTTNMDLVTETDKKVEELLHNGFISQFPDHCFIGEETPGCELTNAPTWIIDPVDGTMNFVHRFPYNAVSIGFAVNKE</sequence>
<evidence type="ECO:0000256" key="3">
    <source>
        <dbReference type="ARBA" id="ARBA00009759"/>
    </source>
</evidence>
<dbReference type="PROSITE" id="PS00629">
    <property type="entry name" value="IMP_1"/>
    <property type="match status" value="1"/>
</dbReference>
<proteinExistence type="inferred from homology"/>
<evidence type="ECO:0000256" key="6">
    <source>
        <dbReference type="ARBA" id="ARBA00022801"/>
    </source>
</evidence>
<evidence type="ECO:0000256" key="8">
    <source>
        <dbReference type="PIRSR" id="PIRSR600760-2"/>
    </source>
</evidence>
<dbReference type="AlphaFoldDB" id="A0A8X6Q476"/>
<feature type="binding site" evidence="8">
    <location>
        <position position="72"/>
    </location>
    <ligand>
        <name>Mg(2+)</name>
        <dbReference type="ChEBI" id="CHEBI:18420"/>
        <label>1</label>
        <note>catalytic</note>
    </ligand>
</feature>
<dbReference type="EMBL" id="BMAW01121733">
    <property type="protein sequence ID" value="GFT95429.1"/>
    <property type="molecule type" value="Genomic_DNA"/>
</dbReference>
<keyword evidence="5 8" id="KW-0479">Metal-binding</keyword>
<dbReference type="PRINTS" id="PR00377">
    <property type="entry name" value="IMPHPHTASES"/>
</dbReference>
<dbReference type="GO" id="GO:0046854">
    <property type="term" value="P:phosphatidylinositol phosphate biosynthetic process"/>
    <property type="evidence" value="ECO:0007669"/>
    <property type="project" value="InterPro"/>
</dbReference>
<gene>
    <name evidence="9" type="primary">Impa2</name>
    <name evidence="9" type="ORF">NPIL_301201</name>
</gene>
<dbReference type="SUPFAM" id="SSF56655">
    <property type="entry name" value="Carbohydrate phosphatase"/>
    <property type="match status" value="1"/>
</dbReference>
<comment type="cofactor">
    <cofactor evidence="1 8">
        <name>Mg(2+)</name>
        <dbReference type="ChEBI" id="CHEBI:18420"/>
    </cofactor>
</comment>
<keyword evidence="10" id="KW-1185">Reference proteome</keyword>
<dbReference type="EC" id="3.1.3.25" evidence="4"/>